<evidence type="ECO:0000313" key="2">
    <source>
        <dbReference type="EMBL" id="EKD66536.1"/>
    </source>
</evidence>
<keyword evidence="1" id="KW-1133">Transmembrane helix</keyword>
<sequence>MEETTNIAEEKQDSIFNELWDLDFWQINSEIQAQKLEKNYFVLSYKILGNVFLVGVIVLIILFIDIFLKSTEDNSLISALPIFCNYISYPIEWFDNTECKTLPIILKDLENWKNDLEKDIGDKLIDILPKKLDALNIASSNEVEFIKEKTGDSRISINEILDNFDELKLFSPYKWEDIECNNITVNEKWDFETTCDIYWWSLLGSSYTSRRTALDFLNKINQSNFIITDSPKKLEINKFSSSDMGIKWVFTTKTTLNLKLKYLPIKK</sequence>
<accession>K2AXN7</accession>
<protein>
    <submittedName>
        <fullName evidence="2">Uncharacterized protein</fullName>
    </submittedName>
</protein>
<comment type="caution">
    <text evidence="2">The sequence shown here is derived from an EMBL/GenBank/DDBJ whole genome shotgun (WGS) entry which is preliminary data.</text>
</comment>
<keyword evidence="1" id="KW-0812">Transmembrane</keyword>
<dbReference type="EMBL" id="AMFJ01021623">
    <property type="protein sequence ID" value="EKD66536.1"/>
    <property type="molecule type" value="Genomic_DNA"/>
</dbReference>
<evidence type="ECO:0000256" key="1">
    <source>
        <dbReference type="SAM" id="Phobius"/>
    </source>
</evidence>
<name>K2AXN7_9BACT</name>
<reference evidence="2" key="1">
    <citation type="journal article" date="2012" name="Science">
        <title>Fermentation, hydrogen, and sulfur metabolism in multiple uncultivated bacterial phyla.</title>
        <authorList>
            <person name="Wrighton K.C."/>
            <person name="Thomas B.C."/>
            <person name="Sharon I."/>
            <person name="Miller C.S."/>
            <person name="Castelle C.J."/>
            <person name="VerBerkmoes N.C."/>
            <person name="Wilkins M.J."/>
            <person name="Hettich R.L."/>
            <person name="Lipton M.S."/>
            <person name="Williams K.H."/>
            <person name="Long P.E."/>
            <person name="Banfield J.F."/>
        </authorList>
    </citation>
    <scope>NUCLEOTIDE SEQUENCE [LARGE SCALE GENOMIC DNA]</scope>
</reference>
<feature type="transmembrane region" description="Helical" evidence="1">
    <location>
        <begin position="47"/>
        <end position="68"/>
    </location>
</feature>
<gene>
    <name evidence="2" type="ORF">ACD_49C00037G0005</name>
</gene>
<keyword evidence="1" id="KW-0472">Membrane</keyword>
<organism evidence="2">
    <name type="scientific">uncultured bacterium</name>
    <name type="common">gcode 4</name>
    <dbReference type="NCBI Taxonomy" id="1234023"/>
    <lineage>
        <taxon>Bacteria</taxon>
        <taxon>environmental samples</taxon>
    </lineage>
</organism>
<proteinExistence type="predicted"/>
<dbReference type="AlphaFoldDB" id="K2AXN7"/>